<dbReference type="AlphaFoldDB" id="A0AAC9BDU6"/>
<dbReference type="EMBL" id="CP012605">
    <property type="protein sequence ID" value="ANH71936.1"/>
    <property type="molecule type" value="Genomic_DNA"/>
</dbReference>
<proteinExistence type="predicted"/>
<gene>
    <name evidence="1" type="ORF">ACS15_1575</name>
</gene>
<dbReference type="KEGG" id="rin:ACS15_1575"/>
<organism evidence="1 2">
    <name type="scientific">Ralstonia insidiosa</name>
    <dbReference type="NCBI Taxonomy" id="190721"/>
    <lineage>
        <taxon>Bacteria</taxon>
        <taxon>Pseudomonadati</taxon>
        <taxon>Pseudomonadota</taxon>
        <taxon>Betaproteobacteria</taxon>
        <taxon>Burkholderiales</taxon>
        <taxon>Burkholderiaceae</taxon>
        <taxon>Ralstonia</taxon>
    </lineage>
</organism>
<sequence>MLGIDQSLWTTKRNEANFRALGTNVGHGDNLMWGVFVPRV</sequence>
<evidence type="ECO:0000313" key="2">
    <source>
        <dbReference type="Proteomes" id="UP000077927"/>
    </source>
</evidence>
<name>A0AAC9BDU6_9RALS</name>
<protein>
    <submittedName>
        <fullName evidence="1">Uncharacterized protein</fullName>
    </submittedName>
</protein>
<accession>A0AAC9BDU6</accession>
<reference evidence="1 2" key="1">
    <citation type="submission" date="2015-09" db="EMBL/GenBank/DDBJ databases">
        <authorList>
            <person name="Xu Y."/>
            <person name="Nagy A."/>
            <person name="Liu N.T."/>
            <person name="Nou X."/>
        </authorList>
    </citation>
    <scope>NUCLEOTIDE SEQUENCE [LARGE SCALE GENOMIC DNA]</scope>
    <source>
        <strain evidence="1 2">FC1138</strain>
    </source>
</reference>
<evidence type="ECO:0000313" key="1">
    <source>
        <dbReference type="EMBL" id="ANH71936.1"/>
    </source>
</evidence>
<dbReference type="Proteomes" id="UP000077927">
    <property type="component" value="Chromosome 1"/>
</dbReference>